<accession>A0A3E1KE42</accession>
<keyword evidence="1" id="KW-0472">Membrane</keyword>
<protein>
    <submittedName>
        <fullName evidence="2">Uncharacterized protein</fullName>
    </submittedName>
</protein>
<organism evidence="2 3">
    <name type="scientific">Xanthomonas nasturtii</name>
    <dbReference type="NCBI Taxonomy" id="1843581"/>
    <lineage>
        <taxon>Bacteria</taxon>
        <taxon>Pseudomonadati</taxon>
        <taxon>Pseudomonadota</taxon>
        <taxon>Gammaproteobacteria</taxon>
        <taxon>Lysobacterales</taxon>
        <taxon>Lysobacteraceae</taxon>
        <taxon>Xanthomonas</taxon>
    </lineage>
</organism>
<evidence type="ECO:0000313" key="2">
    <source>
        <dbReference type="EMBL" id="RFF36745.1"/>
    </source>
</evidence>
<proteinExistence type="predicted"/>
<evidence type="ECO:0000256" key="1">
    <source>
        <dbReference type="SAM" id="Phobius"/>
    </source>
</evidence>
<comment type="caution">
    <text evidence="2">The sequence shown here is derived from an EMBL/GenBank/DDBJ whole genome shotgun (WGS) entry which is preliminary data.</text>
</comment>
<name>A0A3E1KE42_9XANT</name>
<reference evidence="2 3" key="1">
    <citation type="submission" date="2018-08" db="EMBL/GenBank/DDBJ databases">
        <title>Genome sequencing of X. nasturtii WHRI 8984.</title>
        <authorList>
            <person name="Studholme D.J."/>
            <person name="Mchugh J."/>
            <person name="Vicente J."/>
        </authorList>
    </citation>
    <scope>NUCLEOTIDE SEQUENCE [LARGE SCALE GENOMIC DNA]</scope>
    <source>
        <strain evidence="2 3">WHRI 8984</strain>
    </source>
</reference>
<feature type="transmembrane region" description="Helical" evidence="1">
    <location>
        <begin position="36"/>
        <end position="55"/>
    </location>
</feature>
<keyword evidence="1" id="KW-1133">Transmembrane helix</keyword>
<dbReference type="EMBL" id="QUZM01000082">
    <property type="protein sequence ID" value="RFF36745.1"/>
    <property type="molecule type" value="Genomic_DNA"/>
</dbReference>
<sequence>MQGPWAQHNVSTALRLQSAQRNFSIFRIRRMLNSSYYLMYDLVALIFIQFLKHLLATYM</sequence>
<gene>
    <name evidence="2" type="ORF">DZD52_20595</name>
</gene>
<keyword evidence="1" id="KW-0812">Transmembrane</keyword>
<evidence type="ECO:0000313" key="3">
    <source>
        <dbReference type="Proteomes" id="UP000259570"/>
    </source>
</evidence>
<dbReference type="AlphaFoldDB" id="A0A3E1KE42"/>
<dbReference type="Proteomes" id="UP000259570">
    <property type="component" value="Unassembled WGS sequence"/>
</dbReference>